<name>A0ACB9QQC9_9MYRT</name>
<protein>
    <submittedName>
        <fullName evidence="1">Uncharacterized protein</fullName>
    </submittedName>
</protein>
<organism evidence="1 2">
    <name type="scientific">Melastoma candidum</name>
    <dbReference type="NCBI Taxonomy" id="119954"/>
    <lineage>
        <taxon>Eukaryota</taxon>
        <taxon>Viridiplantae</taxon>
        <taxon>Streptophyta</taxon>
        <taxon>Embryophyta</taxon>
        <taxon>Tracheophyta</taxon>
        <taxon>Spermatophyta</taxon>
        <taxon>Magnoliopsida</taxon>
        <taxon>eudicotyledons</taxon>
        <taxon>Gunneridae</taxon>
        <taxon>Pentapetalae</taxon>
        <taxon>rosids</taxon>
        <taxon>malvids</taxon>
        <taxon>Myrtales</taxon>
        <taxon>Melastomataceae</taxon>
        <taxon>Melastomatoideae</taxon>
        <taxon>Melastomateae</taxon>
        <taxon>Melastoma</taxon>
    </lineage>
</organism>
<gene>
    <name evidence="1" type="ORF">MLD38_016949</name>
</gene>
<sequence>MILQRFQKRIISMARPILPQIFSRGLNRSVAYTADFLFNALYSQFFRHLAGIHPPGLDLLPQGELEREELHGSRKIHLFVSVLKKTTTYQVKIRETVGINRSSARLCKSANGNNICAV</sequence>
<proteinExistence type="predicted"/>
<reference evidence="2" key="1">
    <citation type="journal article" date="2023" name="Front. Plant Sci.">
        <title>Chromosomal-level genome assembly of Melastoma candidum provides insights into trichome evolution.</title>
        <authorList>
            <person name="Zhong Y."/>
            <person name="Wu W."/>
            <person name="Sun C."/>
            <person name="Zou P."/>
            <person name="Liu Y."/>
            <person name="Dai S."/>
            <person name="Zhou R."/>
        </authorList>
    </citation>
    <scope>NUCLEOTIDE SEQUENCE [LARGE SCALE GENOMIC DNA]</scope>
</reference>
<keyword evidence="2" id="KW-1185">Reference proteome</keyword>
<evidence type="ECO:0000313" key="2">
    <source>
        <dbReference type="Proteomes" id="UP001057402"/>
    </source>
</evidence>
<evidence type="ECO:0000313" key="1">
    <source>
        <dbReference type="EMBL" id="KAI4368387.1"/>
    </source>
</evidence>
<dbReference type="Proteomes" id="UP001057402">
    <property type="component" value="Chromosome 5"/>
</dbReference>
<accession>A0ACB9QQC9</accession>
<comment type="caution">
    <text evidence="1">The sequence shown here is derived from an EMBL/GenBank/DDBJ whole genome shotgun (WGS) entry which is preliminary data.</text>
</comment>
<dbReference type="EMBL" id="CM042884">
    <property type="protein sequence ID" value="KAI4368387.1"/>
    <property type="molecule type" value="Genomic_DNA"/>
</dbReference>